<protein>
    <submittedName>
        <fullName evidence="3">YhcN/YlaJ family sporulation lipoprotein</fullName>
    </submittedName>
</protein>
<dbReference type="AlphaFoldDB" id="A0AB37HMG0"/>
<evidence type="ECO:0000256" key="2">
    <source>
        <dbReference type="SAM" id="SignalP"/>
    </source>
</evidence>
<feature type="region of interest" description="Disordered" evidence="1">
    <location>
        <begin position="199"/>
        <end position="240"/>
    </location>
</feature>
<reference evidence="3 4" key="1">
    <citation type="submission" date="2020-12" db="EMBL/GenBank/DDBJ databases">
        <title>Taxonomic evaluation of the Bacillus sporothermodurans group of bacteria based on whole genome sequences.</title>
        <authorList>
            <person name="Fiedler G."/>
            <person name="Herbstmann A.-D."/>
            <person name="Doll E."/>
            <person name="Wenning M."/>
            <person name="Brinks E."/>
            <person name="Kabisch J."/>
            <person name="Breitenwieser F."/>
            <person name="Lappann M."/>
            <person name="Boehnlein C."/>
            <person name="Franz C."/>
        </authorList>
    </citation>
    <scope>NUCLEOTIDE SEQUENCE [LARGE SCALE GENOMIC DNA]</scope>
    <source>
        <strain evidence="3 4">DSM 10599</strain>
    </source>
</reference>
<feature type="chain" id="PRO_5044210269" evidence="2">
    <location>
        <begin position="27"/>
        <end position="240"/>
    </location>
</feature>
<accession>A0AB37HMG0</accession>
<feature type="signal peptide" evidence="2">
    <location>
        <begin position="1"/>
        <end position="26"/>
    </location>
</feature>
<sequence length="240" mass="27259">MTNRRCFILQKRLIAAALLGTALLTACGTNNKNVAESPGIYKHSGNTINKQNDEDLYNPEKVNTQSEKEKEFGFVRQVKSPVPNKNVNFNQDNAMNREKVAKSISNMLVTIPNVHDASVLVTDEEVLVAYRTDAKDKKDRFEVADQVKKTAMSVVPRWFHVYVTDDTSLRQDVKNIAYMDSNSQNKEETIKGLVKRMLSRSPQGRKVNDGENPNGEVINKHKNKAEDQDEYRERMDNGNL</sequence>
<evidence type="ECO:0000313" key="3">
    <source>
        <dbReference type="EMBL" id="QQX27487.1"/>
    </source>
</evidence>
<organism evidence="3 4">
    <name type="scientific">Heyndrickxia sporothermodurans</name>
    <dbReference type="NCBI Taxonomy" id="46224"/>
    <lineage>
        <taxon>Bacteria</taxon>
        <taxon>Bacillati</taxon>
        <taxon>Bacillota</taxon>
        <taxon>Bacilli</taxon>
        <taxon>Bacillales</taxon>
        <taxon>Bacillaceae</taxon>
        <taxon>Heyndrickxia</taxon>
    </lineage>
</organism>
<dbReference type="Pfam" id="PF09580">
    <property type="entry name" value="Spore_YhcN_YlaJ"/>
    <property type="match status" value="1"/>
</dbReference>
<keyword evidence="2" id="KW-0732">Signal</keyword>
<evidence type="ECO:0000313" key="4">
    <source>
        <dbReference type="Proteomes" id="UP000595512"/>
    </source>
</evidence>
<evidence type="ECO:0000256" key="1">
    <source>
        <dbReference type="SAM" id="MobiDB-lite"/>
    </source>
</evidence>
<keyword evidence="3" id="KW-0449">Lipoprotein</keyword>
<dbReference type="InterPro" id="IPR019076">
    <property type="entry name" value="Spore_lipoprot_YhcN/YlaJ-like"/>
</dbReference>
<proteinExistence type="predicted"/>
<feature type="compositionally biased region" description="Basic and acidic residues" evidence="1">
    <location>
        <begin position="231"/>
        <end position="240"/>
    </location>
</feature>
<dbReference type="KEGG" id="hspo:JGZ69_12995"/>
<dbReference type="PROSITE" id="PS51257">
    <property type="entry name" value="PROKAR_LIPOPROTEIN"/>
    <property type="match status" value="1"/>
</dbReference>
<dbReference type="Proteomes" id="UP000595512">
    <property type="component" value="Chromosome"/>
</dbReference>
<dbReference type="EMBL" id="CP066701">
    <property type="protein sequence ID" value="QQX27487.1"/>
    <property type="molecule type" value="Genomic_DNA"/>
</dbReference>
<gene>
    <name evidence="3" type="ORF">JGZ69_12995</name>
</gene>
<name>A0AB37HMG0_9BACI</name>